<dbReference type="RefSeq" id="WP_160734092.1">
    <property type="nucleotide sequence ID" value="NZ_WTYO01000005.1"/>
</dbReference>
<evidence type="ECO:0000259" key="2">
    <source>
        <dbReference type="Pfam" id="PF03972"/>
    </source>
</evidence>
<keyword evidence="5" id="KW-1185">Reference proteome</keyword>
<dbReference type="Pfam" id="PF19305">
    <property type="entry name" value="MmgE_PrpD_C"/>
    <property type="match status" value="1"/>
</dbReference>
<dbReference type="SUPFAM" id="SSF103378">
    <property type="entry name" value="2-methylcitrate dehydratase PrpD"/>
    <property type="match status" value="1"/>
</dbReference>
<sequence>MSATQRLLDFARADHRLGPSTRAAAEHLLGDTLAVGAAGRSFSETTGLADATRRWGAGPEARAIGSGERLPAPSAAFLNGFRIHCLEWDAVHSQAVVHALSVVTAALGAAIDRRGGCDPEAALAALAVGVDVASGIGVASTGAMRFFRPATAGVLGAALAVARIEGVDRLEDVLGLAYSQAAGTMQAHLEGSIALPIQIAVAVRAAITAVDLAAAGLTGPHDPLEGPFGFYGIVEDGELARYTDTIGETWRIEEVAIKPFPSGRASHAVLGTLDTLLRAGEITPATVTRIEAFVPPLIHRLVARPASDDMTASYARLSLPFLTALMLADGRIDPRRFTPATFADPAIRALAAKFAITLDGNEDPNALDPQRVVITLSDGRMIERRVDHTLGSVEAPMSDEQTAAKRGLARELAGPEADPRIFDNPLSYFTEPR</sequence>
<dbReference type="InterPro" id="IPR005656">
    <property type="entry name" value="MmgE_PrpD"/>
</dbReference>
<protein>
    <submittedName>
        <fullName evidence="4">MmgE/PrpD</fullName>
    </submittedName>
</protein>
<feature type="domain" description="MmgE/PrpD N-terminal" evidence="2">
    <location>
        <begin position="19"/>
        <end position="238"/>
    </location>
</feature>
<dbReference type="Gene3D" id="3.30.1330.120">
    <property type="entry name" value="2-methylcitrate dehydratase PrpD"/>
    <property type="match status" value="1"/>
</dbReference>
<gene>
    <name evidence="4" type="ORF">GRI72_11645</name>
</gene>
<dbReference type="PANTHER" id="PTHR16943">
    <property type="entry name" value="2-METHYLCITRATE DEHYDRATASE-RELATED"/>
    <property type="match status" value="1"/>
</dbReference>
<evidence type="ECO:0000256" key="1">
    <source>
        <dbReference type="ARBA" id="ARBA00006174"/>
    </source>
</evidence>
<dbReference type="Pfam" id="PF03972">
    <property type="entry name" value="MmgE_PrpD_N"/>
    <property type="match status" value="1"/>
</dbReference>
<comment type="caution">
    <text evidence="4">The sequence shown here is derived from an EMBL/GenBank/DDBJ whole genome shotgun (WGS) entry which is preliminary data.</text>
</comment>
<dbReference type="Proteomes" id="UP000444401">
    <property type="component" value="Unassembled WGS sequence"/>
</dbReference>
<reference evidence="4 5" key="1">
    <citation type="submission" date="2019-12" db="EMBL/GenBank/DDBJ databases">
        <title>Genomic-based taxomic classification of the family Erythrobacteraceae.</title>
        <authorList>
            <person name="Xu L."/>
        </authorList>
    </citation>
    <scope>NUCLEOTIDE SEQUENCE [LARGE SCALE GENOMIC DNA]</scope>
    <source>
        <strain evidence="4 5">H32</strain>
    </source>
</reference>
<dbReference type="InterPro" id="IPR045336">
    <property type="entry name" value="MmgE_PrpD_N"/>
</dbReference>
<accession>A0ABW9UXB4</accession>
<evidence type="ECO:0000313" key="5">
    <source>
        <dbReference type="Proteomes" id="UP000444401"/>
    </source>
</evidence>
<evidence type="ECO:0000259" key="3">
    <source>
        <dbReference type="Pfam" id="PF19305"/>
    </source>
</evidence>
<dbReference type="InterPro" id="IPR045337">
    <property type="entry name" value="MmgE_PrpD_C"/>
</dbReference>
<feature type="domain" description="MmgE/PrpD C-terminal" evidence="3">
    <location>
        <begin position="260"/>
        <end position="405"/>
    </location>
</feature>
<name>A0ABW9UXB4_9SPHN</name>
<organism evidence="4 5">
    <name type="scientific">Pelagerythrobacter marinus</name>
    <dbReference type="NCBI Taxonomy" id="538382"/>
    <lineage>
        <taxon>Bacteria</taxon>
        <taxon>Pseudomonadati</taxon>
        <taxon>Pseudomonadota</taxon>
        <taxon>Alphaproteobacteria</taxon>
        <taxon>Sphingomonadales</taxon>
        <taxon>Erythrobacteraceae</taxon>
        <taxon>Pelagerythrobacter</taxon>
    </lineage>
</organism>
<dbReference type="Gene3D" id="1.10.4100.10">
    <property type="entry name" value="2-methylcitrate dehydratase PrpD"/>
    <property type="match status" value="1"/>
</dbReference>
<dbReference type="EMBL" id="WTYO01000005">
    <property type="protein sequence ID" value="MXO69474.1"/>
    <property type="molecule type" value="Genomic_DNA"/>
</dbReference>
<dbReference type="PANTHER" id="PTHR16943:SF8">
    <property type="entry name" value="2-METHYLCITRATE DEHYDRATASE"/>
    <property type="match status" value="1"/>
</dbReference>
<comment type="similarity">
    <text evidence="1">Belongs to the PrpD family.</text>
</comment>
<evidence type="ECO:0000313" key="4">
    <source>
        <dbReference type="EMBL" id="MXO69474.1"/>
    </source>
</evidence>
<dbReference type="InterPro" id="IPR036148">
    <property type="entry name" value="MmgE/PrpD_sf"/>
</dbReference>
<dbReference type="InterPro" id="IPR042188">
    <property type="entry name" value="MmgE/PrpD_sf_2"/>
</dbReference>
<dbReference type="InterPro" id="IPR042183">
    <property type="entry name" value="MmgE/PrpD_sf_1"/>
</dbReference>
<proteinExistence type="inferred from homology"/>